<dbReference type="EMBL" id="CP023445">
    <property type="protein sequence ID" value="ATE55965.1"/>
    <property type="molecule type" value="Genomic_DNA"/>
</dbReference>
<keyword evidence="5" id="KW-1185">Reference proteome</keyword>
<dbReference type="PANTHER" id="PTHR30055:SF209">
    <property type="entry name" value="POSSIBLE TRANSCRIPTIONAL REGULATORY PROTEIN (PROBABLY TETR-FAMILY)"/>
    <property type="match status" value="1"/>
</dbReference>
<evidence type="ECO:0000313" key="5">
    <source>
        <dbReference type="Proteomes" id="UP000218505"/>
    </source>
</evidence>
<dbReference type="GO" id="GO:0000976">
    <property type="term" value="F:transcription cis-regulatory region binding"/>
    <property type="evidence" value="ECO:0007669"/>
    <property type="project" value="TreeGrafter"/>
</dbReference>
<dbReference type="InterPro" id="IPR050109">
    <property type="entry name" value="HTH-type_TetR-like_transc_reg"/>
</dbReference>
<name>A0A290ZAF5_9PSEU</name>
<evidence type="ECO:0000256" key="1">
    <source>
        <dbReference type="ARBA" id="ARBA00023125"/>
    </source>
</evidence>
<evidence type="ECO:0000313" key="4">
    <source>
        <dbReference type="EMBL" id="ATE55965.1"/>
    </source>
</evidence>
<gene>
    <name evidence="4" type="ORF">CNX65_24025</name>
</gene>
<dbReference type="KEGG" id="apre:CNX65_24025"/>
<dbReference type="Gene3D" id="1.10.357.10">
    <property type="entry name" value="Tetracycline Repressor, domain 2"/>
    <property type="match status" value="1"/>
</dbReference>
<dbReference type="GO" id="GO:0003700">
    <property type="term" value="F:DNA-binding transcription factor activity"/>
    <property type="evidence" value="ECO:0007669"/>
    <property type="project" value="TreeGrafter"/>
</dbReference>
<dbReference type="SUPFAM" id="SSF46689">
    <property type="entry name" value="Homeodomain-like"/>
    <property type="match status" value="1"/>
</dbReference>
<dbReference type="PROSITE" id="PS50977">
    <property type="entry name" value="HTH_TETR_2"/>
    <property type="match status" value="1"/>
</dbReference>
<evidence type="ECO:0000259" key="3">
    <source>
        <dbReference type="PROSITE" id="PS50977"/>
    </source>
</evidence>
<protein>
    <submittedName>
        <fullName evidence="4">TetR family transcriptional regulator</fullName>
    </submittedName>
</protein>
<dbReference type="Pfam" id="PF00440">
    <property type="entry name" value="TetR_N"/>
    <property type="match status" value="1"/>
</dbReference>
<dbReference type="Proteomes" id="UP000218505">
    <property type="component" value="Chromosome"/>
</dbReference>
<evidence type="ECO:0000256" key="2">
    <source>
        <dbReference type="PROSITE-ProRule" id="PRU00335"/>
    </source>
</evidence>
<feature type="domain" description="HTH tetR-type" evidence="3">
    <location>
        <begin position="10"/>
        <end position="71"/>
    </location>
</feature>
<dbReference type="PANTHER" id="PTHR30055">
    <property type="entry name" value="HTH-TYPE TRANSCRIPTIONAL REGULATOR RUTR"/>
    <property type="match status" value="1"/>
</dbReference>
<proteinExistence type="predicted"/>
<organism evidence="4 5">
    <name type="scientific">Actinosynnema pretiosum</name>
    <dbReference type="NCBI Taxonomy" id="42197"/>
    <lineage>
        <taxon>Bacteria</taxon>
        <taxon>Bacillati</taxon>
        <taxon>Actinomycetota</taxon>
        <taxon>Actinomycetes</taxon>
        <taxon>Pseudonocardiales</taxon>
        <taxon>Pseudonocardiaceae</taxon>
        <taxon>Actinosynnema</taxon>
    </lineage>
</organism>
<feature type="DNA-binding region" description="H-T-H motif" evidence="2">
    <location>
        <begin position="34"/>
        <end position="53"/>
    </location>
</feature>
<dbReference type="RefSeq" id="WP_096495793.1">
    <property type="nucleotide sequence ID" value="NZ_CP023445.1"/>
</dbReference>
<reference evidence="4" key="1">
    <citation type="submission" date="2017-09" db="EMBL/GenBank/DDBJ databases">
        <title>Complete Genome Sequence of ansamitocin-producing Bacterium Actinosynnema pretiosum X47.</title>
        <authorList>
            <person name="Cao G."/>
            <person name="Zong G."/>
            <person name="Zhong C."/>
            <person name="Fu J."/>
        </authorList>
    </citation>
    <scope>NUCLEOTIDE SEQUENCE [LARGE SCALE GENOMIC DNA]</scope>
    <source>
        <strain evidence="4">X47</strain>
    </source>
</reference>
<accession>A0A290ZAF5</accession>
<sequence length="196" mass="20941">MVVRERADAARNRRAILDAASALFEAATDPLAVTMDDIAASAGVGKGTLFRRFGDRAGLVRAVYATRFGALYEAITSGPPPLGPGVPAHERALAVLDAIVSVKLDNRRIALVLESLGPEAESTSLFDSANYRTAHTLLAELAAELVGADRADWTAHVLLSATRIDLVEHLVDQRGWSGERVRGHLRELADRLLGPA</sequence>
<dbReference type="InterPro" id="IPR001647">
    <property type="entry name" value="HTH_TetR"/>
</dbReference>
<dbReference type="InterPro" id="IPR009057">
    <property type="entry name" value="Homeodomain-like_sf"/>
</dbReference>
<keyword evidence="1 2" id="KW-0238">DNA-binding</keyword>
<dbReference type="AlphaFoldDB" id="A0A290ZAF5"/>